<evidence type="ECO:0000256" key="2">
    <source>
        <dbReference type="ARBA" id="ARBA00022448"/>
    </source>
</evidence>
<dbReference type="SUPFAM" id="SSF53850">
    <property type="entry name" value="Periplasmic binding protein-like II"/>
    <property type="match status" value="1"/>
</dbReference>
<evidence type="ECO:0000256" key="1">
    <source>
        <dbReference type="ARBA" id="ARBA00010333"/>
    </source>
</evidence>
<protein>
    <submittedName>
        <fullName evidence="6">Periplasmic binding component of a glutamate/aspartate transporter</fullName>
    </submittedName>
</protein>
<feature type="chain" id="PRO_5008593685" evidence="4">
    <location>
        <begin position="23"/>
        <end position="296"/>
    </location>
</feature>
<dbReference type="RefSeq" id="WP_064512082.1">
    <property type="nucleotide sequence ID" value="NZ_LXEP01000004.1"/>
</dbReference>
<dbReference type="Pfam" id="PF00497">
    <property type="entry name" value="SBP_bac_3"/>
    <property type="match status" value="1"/>
</dbReference>
<evidence type="ECO:0000313" key="7">
    <source>
        <dbReference type="Proteomes" id="UP000078504"/>
    </source>
</evidence>
<name>A0A1B7I5W2_9ENTR</name>
<comment type="caution">
    <text evidence="6">The sequence shown here is derived from an EMBL/GenBank/DDBJ whole genome shotgun (WGS) entry which is preliminary data.</text>
</comment>
<keyword evidence="3 4" id="KW-0732">Signal</keyword>
<dbReference type="InterPro" id="IPR051455">
    <property type="entry name" value="Bact_solute-bind_prot3"/>
</dbReference>
<gene>
    <name evidence="6" type="ORF">M977_00641</name>
</gene>
<dbReference type="GO" id="GO:0006865">
    <property type="term" value="P:amino acid transport"/>
    <property type="evidence" value="ECO:0007669"/>
    <property type="project" value="TreeGrafter"/>
</dbReference>
<dbReference type="PANTHER" id="PTHR30085:SF2">
    <property type="entry name" value="GLUTAMATE_ASPARTATE IMPORT SOLUTE-BINDING PROTEIN"/>
    <property type="match status" value="1"/>
</dbReference>
<evidence type="ECO:0000256" key="4">
    <source>
        <dbReference type="SAM" id="SignalP"/>
    </source>
</evidence>
<dbReference type="InterPro" id="IPR001638">
    <property type="entry name" value="Solute-binding_3/MltF_N"/>
</dbReference>
<sequence length="296" mass="33814">MLMKCSHVVVAIFLFFSHGVEAKDIIENIRETHTINISYIDDQYPFSYTLMEKPVGMAIDLCRKVASHIANDLGIKTLNIQWIKTNPAARFQMVLNHKSDIECSNLTDTPTRRARLLFSEPFFYSSTAYIYHKKAHLEKKELLSGHTVFVTSGGVAMPEVTLLNAELHYSFFIHLSQSSVSGFHNMENNDNSVFVGDDILLYSLMSKYSTAGEYEISSDRLSEVQPFALVSAKGSIYLQEKTNETLHDLFDSGEFEKIYKKWFLTPIPPENVLLNVPLSTNLRNDIARVQHIHRRK</sequence>
<dbReference type="EMBL" id="LXEP01000004">
    <property type="protein sequence ID" value="OAT23726.1"/>
    <property type="molecule type" value="Genomic_DNA"/>
</dbReference>
<dbReference type="PATRIC" id="fig|1354253.4.peg.658"/>
<keyword evidence="2" id="KW-0813">Transport</keyword>
<dbReference type="GO" id="GO:0030288">
    <property type="term" value="C:outer membrane-bounded periplasmic space"/>
    <property type="evidence" value="ECO:0007669"/>
    <property type="project" value="TreeGrafter"/>
</dbReference>
<proteinExistence type="inferred from homology"/>
<dbReference type="Proteomes" id="UP000078504">
    <property type="component" value="Unassembled WGS sequence"/>
</dbReference>
<evidence type="ECO:0000256" key="3">
    <source>
        <dbReference type="ARBA" id="ARBA00022729"/>
    </source>
</evidence>
<dbReference type="PANTHER" id="PTHR30085">
    <property type="entry name" value="AMINO ACID ABC TRANSPORTER PERMEASE"/>
    <property type="match status" value="1"/>
</dbReference>
<evidence type="ECO:0000259" key="5">
    <source>
        <dbReference type="SMART" id="SM00062"/>
    </source>
</evidence>
<dbReference type="AlphaFoldDB" id="A0A1B7I5W2"/>
<dbReference type="SMART" id="SM00062">
    <property type="entry name" value="PBPb"/>
    <property type="match status" value="1"/>
</dbReference>
<feature type="signal peptide" evidence="4">
    <location>
        <begin position="1"/>
        <end position="22"/>
    </location>
</feature>
<reference evidence="6 7" key="1">
    <citation type="submission" date="2016-04" db="EMBL/GenBank/DDBJ databases">
        <title>ATOL: Assembling a taxonomically balanced genome-scale reconstruction of the evolutionary history of the Enterobacteriaceae.</title>
        <authorList>
            <person name="Plunkett G.III."/>
            <person name="Neeno-Eckwall E.C."/>
            <person name="Glasner J.D."/>
            <person name="Perna N.T."/>
        </authorList>
    </citation>
    <scope>NUCLEOTIDE SEQUENCE [LARGE SCALE GENOMIC DNA]</scope>
    <source>
        <strain evidence="6 7">ATCC 51604</strain>
    </source>
</reference>
<organism evidence="6 7">
    <name type="scientific">Buttiauxella gaviniae ATCC 51604</name>
    <dbReference type="NCBI Taxonomy" id="1354253"/>
    <lineage>
        <taxon>Bacteria</taxon>
        <taxon>Pseudomonadati</taxon>
        <taxon>Pseudomonadota</taxon>
        <taxon>Gammaproteobacteria</taxon>
        <taxon>Enterobacterales</taxon>
        <taxon>Enterobacteriaceae</taxon>
        <taxon>Buttiauxella</taxon>
    </lineage>
</organism>
<comment type="similarity">
    <text evidence="1">Belongs to the bacterial solute-binding protein 3 family.</text>
</comment>
<feature type="domain" description="Solute-binding protein family 3/N-terminal" evidence="5">
    <location>
        <begin position="34"/>
        <end position="266"/>
    </location>
</feature>
<evidence type="ECO:0000313" key="6">
    <source>
        <dbReference type="EMBL" id="OAT23726.1"/>
    </source>
</evidence>
<dbReference type="GO" id="GO:0005576">
    <property type="term" value="C:extracellular region"/>
    <property type="evidence" value="ECO:0007669"/>
    <property type="project" value="TreeGrafter"/>
</dbReference>
<dbReference type="Gene3D" id="3.40.190.10">
    <property type="entry name" value="Periplasmic binding protein-like II"/>
    <property type="match status" value="2"/>
</dbReference>
<accession>A0A1B7I5W2</accession>